<sequence>MREILFKAKRESNRKWVEGYYYKENFLTGKSVQHFIRGKDDTDYVVCGETVSQYTGFQDRSDNPIFENDILSVETTSDNGVEKREYIVYFGKSGQWYTVSNDADRDNVLLSTLLHKRAIFLKVTGNTFDEAEKMAHEWLMNFSDKHKLYSAK</sequence>
<dbReference type="SUPFAM" id="SSF159006">
    <property type="entry name" value="YopX-like"/>
    <property type="match status" value="1"/>
</dbReference>
<organism evidence="2 3">
    <name type="scientific">Coprococcus eutactus</name>
    <dbReference type="NCBI Taxonomy" id="33043"/>
    <lineage>
        <taxon>Bacteria</taxon>
        <taxon>Bacillati</taxon>
        <taxon>Bacillota</taxon>
        <taxon>Clostridia</taxon>
        <taxon>Lachnospirales</taxon>
        <taxon>Lachnospiraceae</taxon>
        <taxon>Coprococcus</taxon>
    </lineage>
</organism>
<dbReference type="Proteomes" id="UP000283295">
    <property type="component" value="Unassembled WGS sequence"/>
</dbReference>
<dbReference type="AlphaFoldDB" id="A0A412ITS2"/>
<dbReference type="InterPro" id="IPR019096">
    <property type="entry name" value="YopX_protein"/>
</dbReference>
<dbReference type="InterPro" id="IPR023385">
    <property type="entry name" value="YopX-like_C"/>
</dbReference>
<name>A0A412ITS2_9FIRM</name>
<proteinExistence type="predicted"/>
<dbReference type="OrthoDB" id="1809393at2"/>
<reference evidence="2 3" key="1">
    <citation type="submission" date="2018-08" db="EMBL/GenBank/DDBJ databases">
        <title>A genome reference for cultivated species of the human gut microbiota.</title>
        <authorList>
            <person name="Zou Y."/>
            <person name="Xue W."/>
            <person name="Luo G."/>
        </authorList>
    </citation>
    <scope>NUCLEOTIDE SEQUENCE [LARGE SCALE GENOMIC DNA]</scope>
    <source>
        <strain evidence="2 3">AF22-21</strain>
    </source>
</reference>
<protein>
    <recommendedName>
        <fullName evidence="1">YopX protein domain-containing protein</fullName>
    </recommendedName>
</protein>
<dbReference type="EMBL" id="QRVK01000006">
    <property type="protein sequence ID" value="RGS43527.1"/>
    <property type="molecule type" value="Genomic_DNA"/>
</dbReference>
<accession>A0A412ITS2</accession>
<dbReference type="Pfam" id="PF09643">
    <property type="entry name" value="YopX"/>
    <property type="match status" value="1"/>
</dbReference>
<dbReference type="Gene3D" id="2.30.30.290">
    <property type="entry name" value="YopX-like domains"/>
    <property type="match status" value="1"/>
</dbReference>
<evidence type="ECO:0000313" key="3">
    <source>
        <dbReference type="Proteomes" id="UP000283295"/>
    </source>
</evidence>
<evidence type="ECO:0000313" key="2">
    <source>
        <dbReference type="EMBL" id="RGS43527.1"/>
    </source>
</evidence>
<comment type="caution">
    <text evidence="2">The sequence shown here is derived from an EMBL/GenBank/DDBJ whole genome shotgun (WGS) entry which is preliminary data.</text>
</comment>
<evidence type="ECO:0000259" key="1">
    <source>
        <dbReference type="Pfam" id="PF09643"/>
    </source>
</evidence>
<feature type="domain" description="YopX protein" evidence="1">
    <location>
        <begin position="6"/>
        <end position="133"/>
    </location>
</feature>
<gene>
    <name evidence="2" type="ORF">DWX94_04205</name>
</gene>